<name>A0A1E8Q8R4_9MYCO</name>
<dbReference type="PANTHER" id="PTHR43855">
    <property type="entry name" value="THIOSULFATE SULFURTRANSFERASE"/>
    <property type="match status" value="1"/>
</dbReference>
<evidence type="ECO:0000259" key="4">
    <source>
        <dbReference type="PROSITE" id="PS50206"/>
    </source>
</evidence>
<gene>
    <name evidence="5" type="ORF">BEL07_06835</name>
</gene>
<dbReference type="EC" id="2.8.1.1" evidence="1"/>
<dbReference type="InterPro" id="IPR001763">
    <property type="entry name" value="Rhodanese-like_dom"/>
</dbReference>
<protein>
    <recommendedName>
        <fullName evidence="1">thiosulfate sulfurtransferase</fullName>
        <ecNumber evidence="1">2.8.1.1</ecNumber>
    </recommendedName>
</protein>
<dbReference type="InterPro" id="IPR001307">
    <property type="entry name" value="Thiosulphate_STrfase_CS"/>
</dbReference>
<sequence length="266" mass="27382">MTVFVSADTLAAIRRERPDTVRVIEVRRTGDDAPDRHVDGAVVAVLTTDLSRSGAPATEGKRPLPDLPTLQGTVRRWGIHDDTSVVVYDHDGSFVAARAWWVLRWAGLADVSILDGGLPAWLAAGHPVGRLAADVGRGTATLTGGRLPQLDADAAAARAAAGRLVDARPTDAFAAGHIPGARNVSSRSTIADDGRLHDAATLRARYGPDLAGIGLYCGGGVAAAHGVAVLAHLGVTAPLFVGSFSAWSADPRRAVARASTATGGTS</sequence>
<keyword evidence="5" id="KW-0808">Transferase</keyword>
<dbReference type="PROSITE" id="PS50206">
    <property type="entry name" value="RHODANESE_3"/>
    <property type="match status" value="2"/>
</dbReference>
<dbReference type="PROSITE" id="PS00380">
    <property type="entry name" value="RHODANESE_1"/>
    <property type="match status" value="1"/>
</dbReference>
<dbReference type="CDD" id="cd01448">
    <property type="entry name" value="TST_Repeat_1"/>
    <property type="match status" value="1"/>
</dbReference>
<feature type="domain" description="Rhodanese" evidence="4">
    <location>
        <begin position="158"/>
        <end position="256"/>
    </location>
</feature>
<dbReference type="Gene3D" id="3.40.250.10">
    <property type="entry name" value="Rhodanese-like domain"/>
    <property type="match status" value="2"/>
</dbReference>
<dbReference type="GO" id="GO:0004792">
    <property type="term" value="F:thiosulfate-cyanide sulfurtransferase activity"/>
    <property type="evidence" value="ECO:0007669"/>
    <property type="project" value="UniProtKB-EC"/>
</dbReference>
<dbReference type="Pfam" id="PF00581">
    <property type="entry name" value="Rhodanese"/>
    <property type="match status" value="2"/>
</dbReference>
<comment type="catalytic activity">
    <reaction evidence="3">
        <text>thiosulfate + hydrogen cyanide = thiocyanate + sulfite + 2 H(+)</text>
        <dbReference type="Rhea" id="RHEA:16881"/>
        <dbReference type="ChEBI" id="CHEBI:15378"/>
        <dbReference type="ChEBI" id="CHEBI:17359"/>
        <dbReference type="ChEBI" id="CHEBI:18022"/>
        <dbReference type="ChEBI" id="CHEBI:18407"/>
        <dbReference type="ChEBI" id="CHEBI:33542"/>
        <dbReference type="EC" id="2.8.1.1"/>
    </reaction>
</comment>
<dbReference type="SMART" id="SM00450">
    <property type="entry name" value="RHOD"/>
    <property type="match status" value="2"/>
</dbReference>
<reference evidence="5 6" key="1">
    <citation type="submission" date="2016-09" db="EMBL/GenBank/DDBJ databases">
        <title>genome sequence of Mycobacterium sp. 739 SCH.</title>
        <authorList>
            <person name="Greninger A.L."/>
            <person name="Qin X."/>
            <person name="Jerome K."/>
            <person name="Vora S."/>
            <person name="Quinn K."/>
        </authorList>
    </citation>
    <scope>NUCLEOTIDE SEQUENCE [LARGE SCALE GENOMIC DNA]</scope>
    <source>
        <strain evidence="5 6">SCH</strain>
    </source>
</reference>
<dbReference type="InterPro" id="IPR036873">
    <property type="entry name" value="Rhodanese-like_dom_sf"/>
</dbReference>
<evidence type="ECO:0000256" key="2">
    <source>
        <dbReference type="ARBA" id="ARBA00022737"/>
    </source>
</evidence>
<dbReference type="InterPro" id="IPR051126">
    <property type="entry name" value="Thiosulfate_sulfurtransferase"/>
</dbReference>
<evidence type="ECO:0000256" key="3">
    <source>
        <dbReference type="ARBA" id="ARBA00047549"/>
    </source>
</evidence>
<evidence type="ECO:0000313" key="5">
    <source>
        <dbReference type="EMBL" id="OFJ54460.1"/>
    </source>
</evidence>
<dbReference type="RefSeq" id="WP_070352342.1">
    <property type="nucleotide sequence ID" value="NZ_CP043474.1"/>
</dbReference>
<comment type="caution">
    <text evidence="5">The sequence shown here is derived from an EMBL/GenBank/DDBJ whole genome shotgun (WGS) entry which is preliminary data.</text>
</comment>
<organism evidence="5 6">
    <name type="scientific">Mycolicibacterium grossiae</name>
    <dbReference type="NCBI Taxonomy" id="1552759"/>
    <lineage>
        <taxon>Bacteria</taxon>
        <taxon>Bacillati</taxon>
        <taxon>Actinomycetota</taxon>
        <taxon>Actinomycetes</taxon>
        <taxon>Mycobacteriales</taxon>
        <taxon>Mycobacteriaceae</taxon>
        <taxon>Mycolicibacterium</taxon>
    </lineage>
</organism>
<feature type="domain" description="Rhodanese" evidence="4">
    <location>
        <begin position="17"/>
        <end position="130"/>
    </location>
</feature>
<dbReference type="PANTHER" id="PTHR43855:SF1">
    <property type="entry name" value="THIOSULFATE SULFURTRANSFERASE"/>
    <property type="match status" value="1"/>
</dbReference>
<dbReference type="EMBL" id="MCHX01000012">
    <property type="protein sequence ID" value="OFJ54460.1"/>
    <property type="molecule type" value="Genomic_DNA"/>
</dbReference>
<dbReference type="Proteomes" id="UP000178953">
    <property type="component" value="Unassembled WGS sequence"/>
</dbReference>
<keyword evidence="6" id="KW-1185">Reference proteome</keyword>
<accession>A0A1E8Q8R4</accession>
<proteinExistence type="predicted"/>
<dbReference type="OrthoDB" id="9770030at2"/>
<evidence type="ECO:0000313" key="6">
    <source>
        <dbReference type="Proteomes" id="UP000178953"/>
    </source>
</evidence>
<evidence type="ECO:0000256" key="1">
    <source>
        <dbReference type="ARBA" id="ARBA00012245"/>
    </source>
</evidence>
<dbReference type="AlphaFoldDB" id="A0A1E8Q8R4"/>
<dbReference type="SUPFAM" id="SSF52821">
    <property type="entry name" value="Rhodanese/Cell cycle control phosphatase"/>
    <property type="match status" value="2"/>
</dbReference>
<keyword evidence="2" id="KW-0677">Repeat</keyword>